<evidence type="ECO:0000256" key="1">
    <source>
        <dbReference type="SAM" id="MobiDB-lite"/>
    </source>
</evidence>
<dbReference type="EMBL" id="ML743551">
    <property type="protein sequence ID" value="KAE8143785.1"/>
    <property type="molecule type" value="Genomic_DNA"/>
</dbReference>
<dbReference type="Proteomes" id="UP000325672">
    <property type="component" value="Unassembled WGS sequence"/>
</dbReference>
<organism evidence="3 4">
    <name type="scientific">Aspergillus pseudotamarii</name>
    <dbReference type="NCBI Taxonomy" id="132259"/>
    <lineage>
        <taxon>Eukaryota</taxon>
        <taxon>Fungi</taxon>
        <taxon>Dikarya</taxon>
        <taxon>Ascomycota</taxon>
        <taxon>Pezizomycotina</taxon>
        <taxon>Eurotiomycetes</taxon>
        <taxon>Eurotiomycetidae</taxon>
        <taxon>Eurotiales</taxon>
        <taxon>Aspergillaceae</taxon>
        <taxon>Aspergillus</taxon>
        <taxon>Aspergillus subgen. Circumdati</taxon>
    </lineage>
</organism>
<gene>
    <name evidence="3" type="ORF">BDV38DRAFT_3312</name>
</gene>
<feature type="compositionally biased region" description="Low complexity" evidence="1">
    <location>
        <begin position="135"/>
        <end position="217"/>
    </location>
</feature>
<accession>A0A5N6TBN2</accession>
<name>A0A5N6TBN2_ASPPS</name>
<dbReference type="RefSeq" id="XP_031919848.1">
    <property type="nucleotide sequence ID" value="XM_032063182.1"/>
</dbReference>
<keyword evidence="2" id="KW-0732">Signal</keyword>
<dbReference type="GeneID" id="43647392"/>
<dbReference type="AlphaFoldDB" id="A0A5N6TBN2"/>
<keyword evidence="4" id="KW-1185">Reference proteome</keyword>
<reference evidence="3 4" key="1">
    <citation type="submission" date="2019-04" db="EMBL/GenBank/DDBJ databases">
        <title>Friends and foes A comparative genomics study of 23 Aspergillus species from section Flavi.</title>
        <authorList>
            <consortium name="DOE Joint Genome Institute"/>
            <person name="Kjaerbolling I."/>
            <person name="Vesth T."/>
            <person name="Frisvad J.C."/>
            <person name="Nybo J.L."/>
            <person name="Theobald S."/>
            <person name="Kildgaard S."/>
            <person name="Isbrandt T."/>
            <person name="Kuo A."/>
            <person name="Sato A."/>
            <person name="Lyhne E.K."/>
            <person name="Kogle M.E."/>
            <person name="Wiebenga A."/>
            <person name="Kun R.S."/>
            <person name="Lubbers R.J."/>
            <person name="Makela M.R."/>
            <person name="Barry K."/>
            <person name="Chovatia M."/>
            <person name="Clum A."/>
            <person name="Daum C."/>
            <person name="Haridas S."/>
            <person name="He G."/>
            <person name="LaButti K."/>
            <person name="Lipzen A."/>
            <person name="Mondo S."/>
            <person name="Riley R."/>
            <person name="Salamov A."/>
            <person name="Simmons B.A."/>
            <person name="Magnuson J.K."/>
            <person name="Henrissat B."/>
            <person name="Mortensen U.H."/>
            <person name="Larsen T.O."/>
            <person name="Devries R.P."/>
            <person name="Grigoriev I.V."/>
            <person name="Machida M."/>
            <person name="Baker S.E."/>
            <person name="Andersen M.R."/>
        </authorList>
    </citation>
    <scope>NUCLEOTIDE SEQUENCE [LARGE SCALE GENOMIC DNA]</scope>
    <source>
        <strain evidence="3 4">CBS 117625</strain>
    </source>
</reference>
<feature type="chain" id="PRO_5024988479" description="GPI anchored protein" evidence="2">
    <location>
        <begin position="23"/>
        <end position="261"/>
    </location>
</feature>
<dbReference type="OrthoDB" id="4509553at2759"/>
<sequence>MYFANSLSFFLASATFYNQCAAAQVEQDQVQALRAPILASREFTPIEEAGLERRATCPDGGQCFLGQCCGTGCSPNCCAHDDGGIGCNLAERCQFQGNVFVGCCNGFIGRCTGEATRITVHSPVDSTMFNTGAPATSDATTTSTTSTTTRSTRTTTSTESTATSASDEDSSSSSSSDSTSRSVASRTTSAVETRSTSGSSSSSRSSSSSASENDSVGTMTASSTRFAQGGGETGSVNAAPVVTGYVGLEMGAVAVGALLVL</sequence>
<feature type="region of interest" description="Disordered" evidence="1">
    <location>
        <begin position="129"/>
        <end position="236"/>
    </location>
</feature>
<evidence type="ECO:0000256" key="2">
    <source>
        <dbReference type="SAM" id="SignalP"/>
    </source>
</evidence>
<proteinExistence type="predicted"/>
<protein>
    <recommendedName>
        <fullName evidence="5">GPI anchored protein</fullName>
    </recommendedName>
</protein>
<evidence type="ECO:0008006" key="5">
    <source>
        <dbReference type="Google" id="ProtNLM"/>
    </source>
</evidence>
<feature type="signal peptide" evidence="2">
    <location>
        <begin position="1"/>
        <end position="22"/>
    </location>
</feature>
<evidence type="ECO:0000313" key="4">
    <source>
        <dbReference type="Proteomes" id="UP000325672"/>
    </source>
</evidence>
<evidence type="ECO:0000313" key="3">
    <source>
        <dbReference type="EMBL" id="KAE8143785.1"/>
    </source>
</evidence>